<dbReference type="InterPro" id="IPR050101">
    <property type="entry name" value="CinA"/>
</dbReference>
<dbReference type="SMART" id="SM00852">
    <property type="entry name" value="MoCF_biosynth"/>
    <property type="match status" value="1"/>
</dbReference>
<comment type="caution">
    <text evidence="3">The sequence shown here is derived from an EMBL/GenBank/DDBJ whole genome shotgun (WGS) entry which is preliminary data.</text>
</comment>
<gene>
    <name evidence="1" type="primary">cinA</name>
    <name evidence="3" type="ORF">BET03_01295</name>
</gene>
<dbReference type="InterPro" id="IPR036653">
    <property type="entry name" value="CinA-like_C"/>
</dbReference>
<dbReference type="Pfam" id="PF02464">
    <property type="entry name" value="CinA"/>
    <property type="match status" value="1"/>
</dbReference>
<dbReference type="PANTHER" id="PTHR13939:SF0">
    <property type="entry name" value="NMN AMIDOHYDROLASE-LIKE PROTEIN YFAY"/>
    <property type="match status" value="1"/>
</dbReference>
<dbReference type="EMBL" id="MCIB01000001">
    <property type="protein sequence ID" value="RKD34495.1"/>
    <property type="molecule type" value="Genomic_DNA"/>
</dbReference>
<dbReference type="InterPro" id="IPR036425">
    <property type="entry name" value="MoaB/Mog-like_dom_sf"/>
</dbReference>
<keyword evidence="4" id="KW-1185">Reference proteome</keyword>
<comment type="similarity">
    <text evidence="1">Belongs to the CinA family.</text>
</comment>
<proteinExistence type="inferred from homology"/>
<evidence type="ECO:0000259" key="2">
    <source>
        <dbReference type="SMART" id="SM00852"/>
    </source>
</evidence>
<dbReference type="Gene3D" id="3.30.70.2860">
    <property type="match status" value="1"/>
</dbReference>
<dbReference type="NCBIfam" id="TIGR00177">
    <property type="entry name" value="molyb_syn"/>
    <property type="match status" value="1"/>
</dbReference>
<dbReference type="Pfam" id="PF00994">
    <property type="entry name" value="MoCF_biosynth"/>
    <property type="match status" value="1"/>
</dbReference>
<feature type="domain" description="MoaB/Mog" evidence="2">
    <location>
        <begin position="4"/>
        <end position="170"/>
    </location>
</feature>
<dbReference type="NCBIfam" id="TIGR00199">
    <property type="entry name" value="PncC_domain"/>
    <property type="match status" value="1"/>
</dbReference>
<reference evidence="3 4" key="1">
    <citation type="submission" date="2016-08" db="EMBL/GenBank/DDBJ databases">
        <title>Novel Firmicutes and Novel Genomes.</title>
        <authorList>
            <person name="Poppleton D.I."/>
            <person name="Gribaldo S."/>
        </authorList>
    </citation>
    <scope>NUCLEOTIDE SEQUENCE [LARGE SCALE GENOMIC DNA]</scope>
    <source>
        <strain evidence="3 4">CTT3</strain>
    </source>
</reference>
<dbReference type="HAMAP" id="MF_00226_B">
    <property type="entry name" value="CinA_B"/>
    <property type="match status" value="1"/>
</dbReference>
<protein>
    <recommendedName>
        <fullName evidence="1">Putative competence-damage inducible protein</fullName>
    </recommendedName>
</protein>
<dbReference type="NCBIfam" id="TIGR00200">
    <property type="entry name" value="cinA_nterm"/>
    <property type="match status" value="1"/>
</dbReference>
<dbReference type="RefSeq" id="WP_120166451.1">
    <property type="nucleotide sequence ID" value="NZ_MCIB01000001.1"/>
</dbReference>
<dbReference type="InterPro" id="IPR008136">
    <property type="entry name" value="CinA_C"/>
</dbReference>
<dbReference type="Gene3D" id="3.40.980.10">
    <property type="entry name" value="MoaB/Mog-like domain"/>
    <property type="match status" value="1"/>
</dbReference>
<evidence type="ECO:0000256" key="1">
    <source>
        <dbReference type="HAMAP-Rule" id="MF_00226"/>
    </source>
</evidence>
<dbReference type="PANTHER" id="PTHR13939">
    <property type="entry name" value="NICOTINAMIDE-NUCLEOTIDE AMIDOHYDROLASE PNCC"/>
    <property type="match status" value="1"/>
</dbReference>
<dbReference type="SUPFAM" id="SSF142433">
    <property type="entry name" value="CinA-like"/>
    <property type="match status" value="1"/>
</dbReference>
<organism evidence="3 4">
    <name type="scientific">Thermohalobacter berrensis</name>
    <dbReference type="NCBI Taxonomy" id="99594"/>
    <lineage>
        <taxon>Bacteria</taxon>
        <taxon>Bacillati</taxon>
        <taxon>Bacillota</taxon>
        <taxon>Tissierellia</taxon>
        <taxon>Tissierellales</taxon>
        <taxon>Thermohalobacteraceae</taxon>
        <taxon>Thermohalobacter</taxon>
    </lineage>
</organism>
<dbReference type="Proteomes" id="UP000284177">
    <property type="component" value="Unassembled WGS sequence"/>
</dbReference>
<evidence type="ECO:0000313" key="3">
    <source>
        <dbReference type="EMBL" id="RKD34495.1"/>
    </source>
</evidence>
<dbReference type="InterPro" id="IPR001453">
    <property type="entry name" value="MoaB/Mog_dom"/>
</dbReference>
<accession>A0A419TAJ8</accession>
<name>A0A419TAJ8_9FIRM</name>
<sequence length="414" mass="45642">MKAEIITIGTELLLGNIVNTNSRYLAEKLAELGIDVYYHTTVGDNEVRIKEIVINSLNRSDILILTGGLGPTGDDITKEVVSEVFDAKLTLDDKVLTKIQNFFNQKGKSMSKNNIKQAYIPENSIVLDNDVGTAPGIYIEKNDKIAILLPGPPKELKVMFQNYVVPLLSKKSRYIIKSKVIKTFGIGESKLESIISNIINDKKNPTIATYAKKGQVEIRITAKAESESKTDCLIESAVKQLKPLIKDYVYSYNNETLEEVVFNLLKRNGLKIGFCESCTGGLISSRFTKLPGVSEVFERGIVTYSNKSKIEEVGVKDTTLKRYGAVSSYTALEMAKGLMDKGNIDIAVSVTGIAGPTGDTNKKPVGLVYIGFASKDSAFTKKINLTGDRIQIQNKTADIVFSEIRKYLLKLNDI</sequence>
<dbReference type="PIRSF" id="PIRSF006728">
    <property type="entry name" value="CinA"/>
    <property type="match status" value="1"/>
</dbReference>
<dbReference type="Gene3D" id="3.90.950.20">
    <property type="entry name" value="CinA-like"/>
    <property type="match status" value="1"/>
</dbReference>
<evidence type="ECO:0000313" key="4">
    <source>
        <dbReference type="Proteomes" id="UP000284177"/>
    </source>
</evidence>
<dbReference type="CDD" id="cd00885">
    <property type="entry name" value="cinA"/>
    <property type="match status" value="1"/>
</dbReference>
<dbReference type="NCBIfam" id="NF001813">
    <property type="entry name" value="PRK00549.1"/>
    <property type="match status" value="1"/>
</dbReference>
<dbReference type="Pfam" id="PF18146">
    <property type="entry name" value="CinA_KH"/>
    <property type="match status" value="1"/>
</dbReference>
<dbReference type="AlphaFoldDB" id="A0A419TAJ8"/>
<dbReference type="SUPFAM" id="SSF53218">
    <property type="entry name" value="Molybdenum cofactor biosynthesis proteins"/>
    <property type="match status" value="1"/>
</dbReference>
<dbReference type="InterPro" id="IPR041424">
    <property type="entry name" value="CinA_KH"/>
</dbReference>
<dbReference type="OrthoDB" id="9801454at2"/>
<dbReference type="InterPro" id="IPR008135">
    <property type="entry name" value="Competence-induced_CinA"/>
</dbReference>